<reference evidence="1" key="2">
    <citation type="submission" date="2020-09" db="EMBL/GenBank/DDBJ databases">
        <authorList>
            <person name="Sun Q."/>
            <person name="Ohkuma M."/>
        </authorList>
    </citation>
    <scope>NUCLEOTIDE SEQUENCE</scope>
    <source>
        <strain evidence="1">JCM 31311</strain>
    </source>
</reference>
<dbReference type="RefSeq" id="WP_189090766.1">
    <property type="nucleotide sequence ID" value="NZ_BMQL01000012.1"/>
</dbReference>
<sequence length="86" mass="9784">MTTHIKTFPEKSIAVADVIEDQIDAMVEAQTQVMFEEWSTRLLASLTLNVQRTPWTTGFLFRGEPVNPLHLERQRAALFGRVDSVP</sequence>
<evidence type="ECO:0000313" key="2">
    <source>
        <dbReference type="Proteomes" id="UP000603865"/>
    </source>
</evidence>
<keyword evidence="2" id="KW-1185">Reference proteome</keyword>
<reference evidence="1" key="1">
    <citation type="journal article" date="2014" name="Int. J. Syst. Evol. Microbiol.">
        <title>Complete genome sequence of Corynebacterium casei LMG S-19264T (=DSM 44701T), isolated from a smear-ripened cheese.</title>
        <authorList>
            <consortium name="US DOE Joint Genome Institute (JGI-PGF)"/>
            <person name="Walter F."/>
            <person name="Albersmeier A."/>
            <person name="Kalinowski J."/>
            <person name="Ruckert C."/>
        </authorList>
    </citation>
    <scope>NUCLEOTIDE SEQUENCE</scope>
    <source>
        <strain evidence="1">JCM 31311</strain>
    </source>
</reference>
<dbReference type="EMBL" id="BMQL01000012">
    <property type="protein sequence ID" value="GGR10830.1"/>
    <property type="molecule type" value="Genomic_DNA"/>
</dbReference>
<name>A0A918C921_9DEIO</name>
<gene>
    <name evidence="1" type="ORF">GCM10008957_24470</name>
</gene>
<comment type="caution">
    <text evidence="1">The sequence shown here is derived from an EMBL/GenBank/DDBJ whole genome shotgun (WGS) entry which is preliminary data.</text>
</comment>
<proteinExistence type="predicted"/>
<protein>
    <submittedName>
        <fullName evidence="1">Uncharacterized protein</fullName>
    </submittedName>
</protein>
<organism evidence="1 2">
    <name type="scientific">Deinococcus ruber</name>
    <dbReference type="NCBI Taxonomy" id="1848197"/>
    <lineage>
        <taxon>Bacteria</taxon>
        <taxon>Thermotogati</taxon>
        <taxon>Deinococcota</taxon>
        <taxon>Deinococci</taxon>
        <taxon>Deinococcales</taxon>
        <taxon>Deinococcaceae</taxon>
        <taxon>Deinococcus</taxon>
    </lineage>
</organism>
<dbReference type="AlphaFoldDB" id="A0A918C921"/>
<accession>A0A918C921</accession>
<dbReference type="Proteomes" id="UP000603865">
    <property type="component" value="Unassembled WGS sequence"/>
</dbReference>
<evidence type="ECO:0000313" key="1">
    <source>
        <dbReference type="EMBL" id="GGR10830.1"/>
    </source>
</evidence>